<dbReference type="KEGG" id="nsg:H3L94_03375"/>
<keyword evidence="2 3" id="KW-0808">Transferase</keyword>
<dbReference type="RefSeq" id="WP_009119483.1">
    <property type="nucleotide sequence ID" value="NZ_CP059567.1"/>
</dbReference>
<proteinExistence type="inferred from homology"/>
<dbReference type="EMBL" id="CP059567">
    <property type="protein sequence ID" value="QMT41092.1"/>
    <property type="molecule type" value="Genomic_DNA"/>
</dbReference>
<comment type="similarity">
    <text evidence="1">Belongs to the 3-oxoacid CoA-transferase subunit A family.</text>
</comment>
<sequence length="232" mass="24896">MNKVFPDAASALAGVVADGQTLAIGGFGLCGIPEQLILALRDSGVKDLTCISNNAGVDDFGLGLLLKTRQIKKMIASYVGENKEFERQFLSGELEVELTPQGTLAEKLRAGGAGIPAFFTRTGVGTQVAEGKETREFDGLEYVLERSLTADVALVKAWKADPSGNLVFRKTARNFNPDAATAGKTTIVEVEEVVENGALDPDQIHLPGIYVHRIIVNATPEKRIEQRTVRTA</sequence>
<gene>
    <name evidence="3" type="ORF">H3L94_03375</name>
</gene>
<evidence type="ECO:0000256" key="1">
    <source>
        <dbReference type="ARBA" id="ARBA00005612"/>
    </source>
</evidence>
<dbReference type="PANTHER" id="PTHR13707:SF60">
    <property type="entry name" value="ACETATE COA-TRANSFERASE SUBUNIT ALPHA"/>
    <property type="match status" value="1"/>
</dbReference>
<evidence type="ECO:0000313" key="3">
    <source>
        <dbReference type="EMBL" id="QMT41092.1"/>
    </source>
</evidence>
<dbReference type="NCBIfam" id="TIGR02429">
    <property type="entry name" value="pcaI_scoA_fam"/>
    <property type="match status" value="1"/>
</dbReference>
<dbReference type="SMART" id="SM00882">
    <property type="entry name" value="CoA_trans"/>
    <property type="match status" value="1"/>
</dbReference>
<dbReference type="PANTHER" id="PTHR13707">
    <property type="entry name" value="KETOACID-COENZYME A TRANSFERASE"/>
    <property type="match status" value="1"/>
</dbReference>
<dbReference type="Pfam" id="PF01144">
    <property type="entry name" value="CoA_trans"/>
    <property type="match status" value="1"/>
</dbReference>
<accession>A0A7D7SHS4</accession>
<dbReference type="GO" id="GO:0008410">
    <property type="term" value="F:CoA-transferase activity"/>
    <property type="evidence" value="ECO:0007669"/>
    <property type="project" value="InterPro"/>
</dbReference>
<dbReference type="PROSITE" id="PS01273">
    <property type="entry name" value="COA_TRANSF_1"/>
    <property type="match status" value="1"/>
</dbReference>
<dbReference type="InterPro" id="IPR012792">
    <property type="entry name" value="3-oxoacid_CoA-transf_A"/>
</dbReference>
<reference evidence="3 4" key="1">
    <citation type="submission" date="2020-07" db="EMBL/GenBank/DDBJ databases">
        <title>Genomic diversity of species in the Neisseriaceae family.</title>
        <authorList>
            <person name="Vincent A.T."/>
            <person name="Bernet E."/>
            <person name="Veyrier F.J."/>
        </authorList>
    </citation>
    <scope>NUCLEOTIDE SEQUENCE [LARGE SCALE GENOMIC DNA]</scope>
    <source>
        <strain evidence="3 4">DSM 22244</strain>
    </source>
</reference>
<dbReference type="InterPro" id="IPR004163">
    <property type="entry name" value="CoA_transf_BS"/>
</dbReference>
<dbReference type="AlphaFoldDB" id="A0A7D7SHS4"/>
<evidence type="ECO:0000313" key="4">
    <source>
        <dbReference type="Proteomes" id="UP000514752"/>
    </source>
</evidence>
<evidence type="ECO:0000256" key="2">
    <source>
        <dbReference type="ARBA" id="ARBA00022679"/>
    </source>
</evidence>
<dbReference type="Proteomes" id="UP000514752">
    <property type="component" value="Chromosome"/>
</dbReference>
<dbReference type="InterPro" id="IPR004165">
    <property type="entry name" value="CoA_trans_fam_I"/>
</dbReference>
<dbReference type="InterPro" id="IPR037171">
    <property type="entry name" value="NagB/RpiA_transferase-like"/>
</dbReference>
<protein>
    <submittedName>
        <fullName evidence="3">CoA transferase subunit A</fullName>
    </submittedName>
</protein>
<name>A0A7D7SHS4_9NEIS</name>
<organism evidence="3 4">
    <name type="scientific">Neisseria shayeganii</name>
    <dbReference type="NCBI Taxonomy" id="607712"/>
    <lineage>
        <taxon>Bacteria</taxon>
        <taxon>Pseudomonadati</taxon>
        <taxon>Pseudomonadota</taxon>
        <taxon>Betaproteobacteria</taxon>
        <taxon>Neisseriales</taxon>
        <taxon>Neisseriaceae</taxon>
        <taxon>Neisseria</taxon>
    </lineage>
</organism>
<dbReference type="Gene3D" id="3.40.1080.10">
    <property type="entry name" value="Glutaconate Coenzyme A-transferase"/>
    <property type="match status" value="1"/>
</dbReference>
<dbReference type="SUPFAM" id="SSF100950">
    <property type="entry name" value="NagB/RpiA/CoA transferase-like"/>
    <property type="match status" value="1"/>
</dbReference>